<evidence type="ECO:0000259" key="2">
    <source>
        <dbReference type="PROSITE" id="PS50011"/>
    </source>
</evidence>
<protein>
    <recommendedName>
        <fullName evidence="2">Protein kinase domain-containing protein</fullName>
    </recommendedName>
</protein>
<keyword evidence="4" id="KW-1185">Reference proteome</keyword>
<dbReference type="GeneID" id="19241862"/>
<dbReference type="PANTHER" id="PTHR33112">
    <property type="entry name" value="DOMAIN PROTEIN, PUTATIVE-RELATED"/>
    <property type="match status" value="1"/>
</dbReference>
<sequence length="992" mass="110886">MTDAFEIRTMKRKNVKGLTLSPRLLPPPTGDVQISSATSSDEGRADNPEITVDFRFDLKAGYSKNNLKAKEWIVLKNLGQGAEGQVTKVQHVATKLIMTPFFGAIQNDGGEVVMYREYMDVGSLETISQAFGPVRMDVLGKIAEAILGALTYLYTYHRIIHRDVKPSKMLVNSCGQIKLSDFGVSSHLINSITETFVGTRIYLAPERVQGSPYTVKADVWAVGLTLLELAIGKFPFGMDENDATSSPLGVIDLIQRIAVGPSPRLPKSNIFPTVLEKFIEKCLMKDPKDRPTLLELYEHDAFLLAAKRTPVDLKAWAVGLMERQDRLPERLSEETLLLSKADPKAGPRPDELGGCSAEDRMTLAPFIRGLQKLTSMESLEATKKHCVPSLCHHCKQLLDSDVGLRGSGKLKRREVEDGARRLKCPLCQLLVDCLPPVTASHISNTTCSSGRSHMVQNTTHAVLKVGLLNEFMDPIMKIGAQFEDWNTQSHCAFQMAAAWSYTCLTSHSKCMGAAELALPVLPTRVIDVEPSDGSKDVRLHSGEGERAFYFTLSYTWNQSKAAPFQTVGSNLDAYKLSIPLLTLPQTMQDAILITRRFGVRYLWIDALCIIQDSEDDWRSEAKQMARIYKNALLTIAAAADTIEGTQGCFRPRSRLRTRPFDSNSAWPNGCPKYIFASRRLTGDGARPLSTLDTRAWVLQEQLLSPRVLSYSNKELYWDCISLNASETFPDGIPDFYDAKMKSLDFRLFKEAILGGSETNISHEQFHTSWMKVVEEYSERKMTRERDKLAALLGVAKEAAIFLKDEFLVGLWRSRLWRHLLWWVKEPDMCIRPRNFTAPTWSWTSINAPISYELLGLDRDVDVYQCIETIHVEAESNQTLPLLSGKLVVRGKLVPMMAQGPQDASGSSALANLPAPMWREDIVGTDPASVQCLIVAVSSCYVYALGLVALEDAEHHYNRVGMVNWRARPRVFGWDEWTGKWGDAGELETITCL</sequence>
<feature type="domain" description="Protein kinase" evidence="2">
    <location>
        <begin position="1"/>
        <end position="302"/>
    </location>
</feature>
<gene>
    <name evidence="3" type="ORF">EPUS_06974</name>
</gene>
<dbReference type="eggNOG" id="KOG0581">
    <property type="taxonomic scope" value="Eukaryota"/>
</dbReference>
<dbReference type="HOGENOM" id="CLU_301283_0_0_1"/>
<accession>U1GWE5</accession>
<dbReference type="EMBL" id="KE720764">
    <property type="protein sequence ID" value="ERF76416.1"/>
    <property type="molecule type" value="Genomic_DNA"/>
</dbReference>
<dbReference type="Pfam" id="PF06985">
    <property type="entry name" value="HET"/>
    <property type="match status" value="1"/>
</dbReference>
<dbReference type="Pfam" id="PF00069">
    <property type="entry name" value="Pkinase"/>
    <property type="match status" value="1"/>
</dbReference>
<dbReference type="Gene3D" id="1.10.510.10">
    <property type="entry name" value="Transferase(Phosphotransferase) domain 1"/>
    <property type="match status" value="1"/>
</dbReference>
<feature type="region of interest" description="Disordered" evidence="1">
    <location>
        <begin position="18"/>
        <end position="46"/>
    </location>
</feature>
<dbReference type="GO" id="GO:0004672">
    <property type="term" value="F:protein kinase activity"/>
    <property type="evidence" value="ECO:0007669"/>
    <property type="project" value="InterPro"/>
</dbReference>
<organism evidence="3 4">
    <name type="scientific">Endocarpon pusillum (strain Z07020 / HMAS-L-300199)</name>
    <name type="common">Lichen-forming fungus</name>
    <dbReference type="NCBI Taxonomy" id="1263415"/>
    <lineage>
        <taxon>Eukaryota</taxon>
        <taxon>Fungi</taxon>
        <taxon>Dikarya</taxon>
        <taxon>Ascomycota</taxon>
        <taxon>Pezizomycotina</taxon>
        <taxon>Eurotiomycetes</taxon>
        <taxon>Chaetothyriomycetidae</taxon>
        <taxon>Verrucariales</taxon>
        <taxon>Verrucariaceae</taxon>
        <taxon>Endocarpon</taxon>
    </lineage>
</organism>
<proteinExistence type="predicted"/>
<dbReference type="OrthoDB" id="3488642at2759"/>
<dbReference type="PANTHER" id="PTHR33112:SF10">
    <property type="entry name" value="TOL"/>
    <property type="match status" value="1"/>
</dbReference>
<reference evidence="4" key="1">
    <citation type="journal article" date="2014" name="BMC Genomics">
        <title>Genome characteristics reveal the impact of lichenization on lichen-forming fungus Endocarpon pusillum Hedwig (Verrucariales, Ascomycota).</title>
        <authorList>
            <person name="Wang Y.-Y."/>
            <person name="Liu B."/>
            <person name="Zhang X.-Y."/>
            <person name="Zhou Q.-M."/>
            <person name="Zhang T."/>
            <person name="Li H."/>
            <person name="Yu Y.-F."/>
            <person name="Zhang X.-L."/>
            <person name="Hao X.-Y."/>
            <person name="Wang M."/>
            <person name="Wang L."/>
            <person name="Wei J.-C."/>
        </authorList>
    </citation>
    <scope>NUCLEOTIDE SEQUENCE [LARGE SCALE GENOMIC DNA]</scope>
    <source>
        <strain evidence="4">Z07020 / HMAS-L-300199</strain>
    </source>
</reference>
<evidence type="ECO:0000313" key="4">
    <source>
        <dbReference type="Proteomes" id="UP000019373"/>
    </source>
</evidence>
<dbReference type="InterPro" id="IPR011009">
    <property type="entry name" value="Kinase-like_dom_sf"/>
</dbReference>
<dbReference type="InterPro" id="IPR010730">
    <property type="entry name" value="HET"/>
</dbReference>
<dbReference type="AlphaFoldDB" id="U1GWE5"/>
<dbReference type="InterPro" id="IPR000719">
    <property type="entry name" value="Prot_kinase_dom"/>
</dbReference>
<dbReference type="Proteomes" id="UP000019373">
    <property type="component" value="Unassembled WGS sequence"/>
</dbReference>
<evidence type="ECO:0000256" key="1">
    <source>
        <dbReference type="SAM" id="MobiDB-lite"/>
    </source>
</evidence>
<dbReference type="GO" id="GO:0005524">
    <property type="term" value="F:ATP binding"/>
    <property type="evidence" value="ECO:0007669"/>
    <property type="project" value="InterPro"/>
</dbReference>
<dbReference type="PROSITE" id="PS50011">
    <property type="entry name" value="PROTEIN_KINASE_DOM"/>
    <property type="match status" value="1"/>
</dbReference>
<dbReference type="RefSeq" id="XP_007786276.1">
    <property type="nucleotide sequence ID" value="XM_007788086.1"/>
</dbReference>
<name>U1GWE5_ENDPU</name>
<dbReference type="SUPFAM" id="SSF56112">
    <property type="entry name" value="Protein kinase-like (PK-like)"/>
    <property type="match status" value="1"/>
</dbReference>
<evidence type="ECO:0000313" key="3">
    <source>
        <dbReference type="EMBL" id="ERF76416.1"/>
    </source>
</evidence>